<dbReference type="SUPFAM" id="SSF51206">
    <property type="entry name" value="cAMP-binding domain-like"/>
    <property type="match status" value="1"/>
</dbReference>
<gene>
    <name evidence="6" type="ORF">A2Z21_02430</name>
</gene>
<dbReference type="Proteomes" id="UP000179157">
    <property type="component" value="Unassembled WGS sequence"/>
</dbReference>
<dbReference type="GO" id="GO:0003677">
    <property type="term" value="F:DNA binding"/>
    <property type="evidence" value="ECO:0007669"/>
    <property type="project" value="UniProtKB-KW"/>
</dbReference>
<feature type="domain" description="HTH crp-type" evidence="5">
    <location>
        <begin position="136"/>
        <end position="209"/>
    </location>
</feature>
<evidence type="ECO:0000259" key="4">
    <source>
        <dbReference type="PROSITE" id="PS50042"/>
    </source>
</evidence>
<protein>
    <recommendedName>
        <fullName evidence="8">Crp/Fnr family transcriptional regulator</fullName>
    </recommendedName>
</protein>
<keyword evidence="2" id="KW-0238">DNA-binding</keyword>
<dbReference type="PANTHER" id="PTHR24567:SF74">
    <property type="entry name" value="HTH-TYPE TRANSCRIPTIONAL REGULATOR ARCR"/>
    <property type="match status" value="1"/>
</dbReference>
<keyword evidence="1" id="KW-0805">Transcription regulation</keyword>
<evidence type="ECO:0000313" key="7">
    <source>
        <dbReference type="Proteomes" id="UP000179157"/>
    </source>
</evidence>
<dbReference type="CDD" id="cd00038">
    <property type="entry name" value="CAP_ED"/>
    <property type="match status" value="1"/>
</dbReference>
<dbReference type="InterPro" id="IPR012318">
    <property type="entry name" value="HTH_CRP"/>
</dbReference>
<evidence type="ECO:0000256" key="1">
    <source>
        <dbReference type="ARBA" id="ARBA00023015"/>
    </source>
</evidence>
<dbReference type="EMBL" id="MFGX01000014">
    <property type="protein sequence ID" value="OGF57356.1"/>
    <property type="molecule type" value="Genomic_DNA"/>
</dbReference>
<dbReference type="Pfam" id="PF00027">
    <property type="entry name" value="cNMP_binding"/>
    <property type="match status" value="1"/>
</dbReference>
<organism evidence="6 7">
    <name type="scientific">Fraserbacteria sp. (strain RBG_16_55_9)</name>
    <dbReference type="NCBI Taxonomy" id="1817864"/>
    <lineage>
        <taxon>Bacteria</taxon>
        <taxon>Candidatus Fraseribacteriota</taxon>
    </lineage>
</organism>
<proteinExistence type="predicted"/>
<dbReference type="InterPro" id="IPR050397">
    <property type="entry name" value="Env_Response_Regulators"/>
</dbReference>
<dbReference type="GO" id="GO:0005829">
    <property type="term" value="C:cytosol"/>
    <property type="evidence" value="ECO:0007669"/>
    <property type="project" value="TreeGrafter"/>
</dbReference>
<name>A0A1F5V1S0_FRAXR</name>
<dbReference type="Gene3D" id="1.10.10.10">
    <property type="entry name" value="Winged helix-like DNA-binding domain superfamily/Winged helix DNA-binding domain"/>
    <property type="match status" value="1"/>
</dbReference>
<dbReference type="GO" id="GO:0003700">
    <property type="term" value="F:DNA-binding transcription factor activity"/>
    <property type="evidence" value="ECO:0007669"/>
    <property type="project" value="TreeGrafter"/>
</dbReference>
<evidence type="ECO:0000313" key="6">
    <source>
        <dbReference type="EMBL" id="OGF57356.1"/>
    </source>
</evidence>
<dbReference type="InterPro" id="IPR014710">
    <property type="entry name" value="RmlC-like_jellyroll"/>
</dbReference>
<dbReference type="Pfam" id="PF13545">
    <property type="entry name" value="HTH_Crp_2"/>
    <property type="match status" value="1"/>
</dbReference>
<dbReference type="FunFam" id="1.10.10.10:FF:000019">
    <property type="entry name" value="Crp/Fnr family transcriptional regulator"/>
    <property type="match status" value="1"/>
</dbReference>
<dbReference type="CDD" id="cd00092">
    <property type="entry name" value="HTH_CRP"/>
    <property type="match status" value="1"/>
</dbReference>
<keyword evidence="3" id="KW-0804">Transcription</keyword>
<accession>A0A1F5V1S0</accession>
<evidence type="ECO:0008006" key="8">
    <source>
        <dbReference type="Google" id="ProtNLM"/>
    </source>
</evidence>
<evidence type="ECO:0000256" key="3">
    <source>
        <dbReference type="ARBA" id="ARBA00023163"/>
    </source>
</evidence>
<reference evidence="6 7" key="1">
    <citation type="journal article" date="2016" name="Nat. Commun.">
        <title>Thousands of microbial genomes shed light on interconnected biogeochemical processes in an aquifer system.</title>
        <authorList>
            <person name="Anantharaman K."/>
            <person name="Brown C.T."/>
            <person name="Hug L.A."/>
            <person name="Sharon I."/>
            <person name="Castelle C.J."/>
            <person name="Probst A.J."/>
            <person name="Thomas B.C."/>
            <person name="Singh A."/>
            <person name="Wilkins M.J."/>
            <person name="Karaoz U."/>
            <person name="Brodie E.L."/>
            <person name="Williams K.H."/>
            <person name="Hubbard S.S."/>
            <person name="Banfield J.F."/>
        </authorList>
    </citation>
    <scope>NUCLEOTIDE SEQUENCE [LARGE SCALE GENOMIC DNA]</scope>
    <source>
        <strain evidence="7">RBG_16_55_9</strain>
    </source>
</reference>
<dbReference type="SUPFAM" id="SSF46785">
    <property type="entry name" value="Winged helix' DNA-binding domain"/>
    <property type="match status" value="1"/>
</dbReference>
<dbReference type="InterPro" id="IPR000595">
    <property type="entry name" value="cNMP-bd_dom"/>
</dbReference>
<dbReference type="PROSITE" id="PS51063">
    <property type="entry name" value="HTH_CRP_2"/>
    <property type="match status" value="1"/>
</dbReference>
<dbReference type="SMART" id="SM00419">
    <property type="entry name" value="HTH_CRP"/>
    <property type="match status" value="1"/>
</dbReference>
<feature type="domain" description="Cyclic nucleotide-binding" evidence="4">
    <location>
        <begin position="13"/>
        <end position="101"/>
    </location>
</feature>
<evidence type="ECO:0000256" key="2">
    <source>
        <dbReference type="ARBA" id="ARBA00023125"/>
    </source>
</evidence>
<comment type="caution">
    <text evidence="6">The sequence shown here is derived from an EMBL/GenBank/DDBJ whole genome shotgun (WGS) entry which is preliminary data.</text>
</comment>
<dbReference type="STRING" id="1817864.A2Z21_02430"/>
<dbReference type="Gene3D" id="2.60.120.10">
    <property type="entry name" value="Jelly Rolls"/>
    <property type="match status" value="1"/>
</dbReference>
<dbReference type="SMART" id="SM00100">
    <property type="entry name" value="cNMP"/>
    <property type="match status" value="1"/>
</dbReference>
<dbReference type="PROSITE" id="PS50042">
    <property type="entry name" value="CNMP_BINDING_3"/>
    <property type="match status" value="1"/>
</dbReference>
<dbReference type="InterPro" id="IPR036390">
    <property type="entry name" value="WH_DNA-bd_sf"/>
</dbReference>
<dbReference type="AlphaFoldDB" id="A0A1F5V1S0"/>
<dbReference type="PRINTS" id="PR00034">
    <property type="entry name" value="HTHCRP"/>
</dbReference>
<dbReference type="InterPro" id="IPR018490">
    <property type="entry name" value="cNMP-bd_dom_sf"/>
</dbReference>
<evidence type="ECO:0000259" key="5">
    <source>
        <dbReference type="PROSITE" id="PS51063"/>
    </source>
</evidence>
<dbReference type="PANTHER" id="PTHR24567">
    <property type="entry name" value="CRP FAMILY TRANSCRIPTIONAL REGULATORY PROTEIN"/>
    <property type="match status" value="1"/>
</dbReference>
<dbReference type="InterPro" id="IPR036388">
    <property type="entry name" value="WH-like_DNA-bd_sf"/>
</dbReference>
<sequence length="227" mass="26100">MENGGKSKIIQDELAKFCHVVNYREGELIYSPCQRDTAAYFIQRGRVKLYHLDESGKRLTLAILGEGNLFGEMALMGEGHRESNAEALEDSSCWVIERDKLITRAKMHPSLVLDLLRLFLQRMSEIQERLKEMVFKDLETRLARTLLHLAQKHGHRSRGRWEIDLKITHQELAELVGGTRENVTMILNRFEAEGLIAKQRFQIAITDPEELAERAALMSLREGISEN</sequence>